<dbReference type="EMBL" id="KI912114">
    <property type="protein sequence ID" value="ETS79463.1"/>
    <property type="molecule type" value="Genomic_DNA"/>
</dbReference>
<sequence>MGVQVPDEALGTVVGVLIFSLLCLTCSILMIWLVWVHHERDSFVAMIGYFTFLSTITSIIQQLHTMILWDDVKTVQWEHARANIGSVEVAVAGPSVGLDLVLFYIQYFSYNVEALLTLFWAGALAQSIYGFADIAAFKRVRRRANGIAKLFAVVMPATLISLLQLPSVRSSFTGFLVVANINMILSLTLGALLLLAILIKYIHTRRQFLSWNVQYGNSTKSSQGRRRAASNRQSVISERPRSIYDQWLMTRFAITFIMLSIFELFLIMFQVSSARTTIPADAPDLSADKAKSDFVLFMPGCLPGVLLFVVFGTTTPFRDHMRKTFLPKRFQNKMTTPTDAGADQVALATYSSQNGKSLRPSIMTDDGPLTPTDATTIIQLREVELHRNSTRKDDDDEWPILATTTRVNNNVV</sequence>
<feature type="transmembrane region" description="Helical" evidence="1">
    <location>
        <begin position="248"/>
        <end position="269"/>
    </location>
</feature>
<dbReference type="AlphaFoldDB" id="W3X002"/>
<feature type="transmembrane region" description="Helical" evidence="1">
    <location>
        <begin position="294"/>
        <end position="313"/>
    </location>
</feature>
<keyword evidence="3" id="KW-1185">Reference proteome</keyword>
<keyword evidence="1" id="KW-0812">Transmembrane</keyword>
<dbReference type="OMA" id="NILFWAI"/>
<accession>W3X002</accession>
<reference evidence="3" key="1">
    <citation type="journal article" date="2015" name="BMC Genomics">
        <title>Genomic and transcriptomic analysis of the endophytic fungus Pestalotiopsis fici reveals its lifestyle and high potential for synthesis of natural products.</title>
        <authorList>
            <person name="Wang X."/>
            <person name="Zhang X."/>
            <person name="Liu L."/>
            <person name="Xiang M."/>
            <person name="Wang W."/>
            <person name="Sun X."/>
            <person name="Che Y."/>
            <person name="Guo L."/>
            <person name="Liu G."/>
            <person name="Guo L."/>
            <person name="Wang C."/>
            <person name="Yin W.B."/>
            <person name="Stadler M."/>
            <person name="Zhang X."/>
            <person name="Liu X."/>
        </authorList>
    </citation>
    <scope>NUCLEOTIDE SEQUENCE [LARGE SCALE GENOMIC DNA]</scope>
    <source>
        <strain evidence="3">W106-1 / CGMCC3.15140</strain>
    </source>
</reference>
<evidence type="ECO:0008006" key="4">
    <source>
        <dbReference type="Google" id="ProtNLM"/>
    </source>
</evidence>
<dbReference type="RefSeq" id="XP_007836088.1">
    <property type="nucleotide sequence ID" value="XM_007837897.1"/>
</dbReference>
<organism evidence="2 3">
    <name type="scientific">Pestalotiopsis fici (strain W106-1 / CGMCC3.15140)</name>
    <dbReference type="NCBI Taxonomy" id="1229662"/>
    <lineage>
        <taxon>Eukaryota</taxon>
        <taxon>Fungi</taxon>
        <taxon>Dikarya</taxon>
        <taxon>Ascomycota</taxon>
        <taxon>Pezizomycotina</taxon>
        <taxon>Sordariomycetes</taxon>
        <taxon>Xylariomycetidae</taxon>
        <taxon>Amphisphaeriales</taxon>
        <taxon>Sporocadaceae</taxon>
        <taxon>Pestalotiopsis</taxon>
    </lineage>
</organism>
<feature type="transmembrane region" description="Helical" evidence="1">
    <location>
        <begin position="172"/>
        <end position="199"/>
    </location>
</feature>
<protein>
    <recommendedName>
        <fullName evidence="4">Glycoside hydrolase</fullName>
    </recommendedName>
</protein>
<dbReference type="Proteomes" id="UP000030651">
    <property type="component" value="Unassembled WGS sequence"/>
</dbReference>
<dbReference type="OrthoDB" id="5287295at2759"/>
<evidence type="ECO:0000256" key="1">
    <source>
        <dbReference type="SAM" id="Phobius"/>
    </source>
</evidence>
<proteinExistence type="predicted"/>
<feature type="transmembrane region" description="Helical" evidence="1">
    <location>
        <begin position="12"/>
        <end position="35"/>
    </location>
</feature>
<dbReference type="HOGENOM" id="CLU_038399_0_0_1"/>
<gene>
    <name evidence="2" type="ORF">PFICI_09316</name>
</gene>
<evidence type="ECO:0000313" key="3">
    <source>
        <dbReference type="Proteomes" id="UP000030651"/>
    </source>
</evidence>
<keyword evidence="1" id="KW-0472">Membrane</keyword>
<dbReference type="KEGG" id="pfy:PFICI_09316"/>
<keyword evidence="1" id="KW-1133">Transmembrane helix</keyword>
<name>W3X002_PESFW</name>
<feature type="transmembrane region" description="Helical" evidence="1">
    <location>
        <begin position="147"/>
        <end position="166"/>
    </location>
</feature>
<dbReference type="GeneID" id="19274329"/>
<evidence type="ECO:0000313" key="2">
    <source>
        <dbReference type="EMBL" id="ETS79463.1"/>
    </source>
</evidence>
<dbReference type="InParanoid" id="W3X002"/>
<feature type="transmembrane region" description="Helical" evidence="1">
    <location>
        <begin position="47"/>
        <end position="69"/>
    </location>
</feature>
<dbReference type="eggNOG" id="ENOG502ST7N">
    <property type="taxonomic scope" value="Eukaryota"/>
</dbReference>